<reference evidence="2" key="3">
    <citation type="submission" date="2002-01" db="EMBL/GenBank/DDBJ databases">
        <title>Construction and Characterization of Three Bacterial Artificial Chromosome Libraries for Trypanosoma brucei.</title>
        <authorList>
            <person name="Zeng C."/>
            <person name="Zhao B."/>
            <person name="Hierl M."/>
            <person name="Catanese J."/>
            <person name="Gerrard C."/>
            <person name="Melville S.E."/>
            <person name="Hoek M."/>
            <person name="Navarro M."/>
            <person name="Cross G.A.M."/>
            <person name="El-Sayed N."/>
            <person name="Berberof M."/>
            <person name="Rudenko G."/>
            <person name="Borst P."/>
            <person name="de Jong P."/>
        </authorList>
    </citation>
    <scope>NUCLEOTIDE SEQUENCE</scope>
    <source>
        <strain evidence="2">427</strain>
    </source>
</reference>
<dbReference type="AlphaFoldDB" id="Q8WPP4"/>
<reference evidence="2" key="1">
    <citation type="journal article" date="1998" name="Mol. Biochem. Parasitol.">
        <title>Selection for activation of a new variant surface glycoprotein gene expression site in Trypanosoma brucei can result in deletion of the old one.</title>
        <authorList>
            <person name="Rudenko G."/>
            <person name="Chaves I."/>
            <person name="Dirks-Mulder A."/>
            <person name="Borst P."/>
        </authorList>
    </citation>
    <scope>NUCLEOTIDE SEQUENCE</scope>
    <source>
        <strain evidence="2">427</strain>
    </source>
</reference>
<feature type="transmembrane region" description="Helical" evidence="1">
    <location>
        <begin position="144"/>
        <end position="163"/>
    </location>
</feature>
<proteinExistence type="predicted"/>
<organism evidence="2">
    <name type="scientific">Trypanosoma brucei</name>
    <dbReference type="NCBI Taxonomy" id="5691"/>
    <lineage>
        <taxon>Eukaryota</taxon>
        <taxon>Discoba</taxon>
        <taxon>Euglenozoa</taxon>
        <taxon>Kinetoplastea</taxon>
        <taxon>Metakinetoplastina</taxon>
        <taxon>Trypanosomatida</taxon>
        <taxon>Trypanosomatidae</taxon>
        <taxon>Trypanosoma</taxon>
    </lineage>
</organism>
<name>Q8WPP4_9TRYP</name>
<keyword evidence="1" id="KW-1133">Transmembrane helix</keyword>
<sequence>MQEISSEVEHEKVKEAYKCLCFQEVYKSKTWLTRYKCIPEKSKGEPSTPLQEALLEREACKICCKEYQHRWMLRHMTAKHTGNDISPIFQTIKIRIVTKEISNTQTKKTTSGENNKKMMMTISHCSQTLLLPWAFRRGLQEHPLLLFFAVSHYLPFLFFQLSVQGFRMDQQRV</sequence>
<evidence type="ECO:0000313" key="2">
    <source>
        <dbReference type="EMBL" id="CAD21785.1"/>
    </source>
</evidence>
<gene>
    <name evidence="2" type="primary">N19B2.190</name>
</gene>
<keyword evidence="1 2" id="KW-0812">Transmembrane</keyword>
<reference evidence="2" key="2">
    <citation type="journal article" date="2002" name="Mol. Biochem. Parasitol.">
        <title>The architecture of variant surface glycoprotein gene expression sites in Trypanosoma brucei.</title>
        <authorList>
            <person name="Berriman M."/>
            <person name="Hall N."/>
            <person name="Sheader K."/>
            <person name="Bringaud F."/>
            <person name="Tiwari B."/>
            <person name="Isobe T."/>
            <person name="Bowman S."/>
            <person name="Corton C."/>
            <person name="Clark L."/>
            <person name="Cross G.A.M."/>
            <person name="Hoek M."/>
            <person name="Zanders T."/>
            <person name="Berberof M."/>
            <person name="Borst P."/>
            <person name="Rudenko G."/>
        </authorList>
    </citation>
    <scope>NUCLEOTIDE SEQUENCE</scope>
    <source>
        <strain evidence="2">427</strain>
    </source>
</reference>
<accession>Q8WPP4</accession>
<dbReference type="EMBL" id="AL671256">
    <property type="protein sequence ID" value="CAD21785.1"/>
    <property type="molecule type" value="Genomic_DNA"/>
</dbReference>
<keyword evidence="1" id="KW-0472">Membrane</keyword>
<evidence type="ECO:0000256" key="1">
    <source>
        <dbReference type="SAM" id="Phobius"/>
    </source>
</evidence>
<protein>
    <submittedName>
        <fullName evidence="2">Hypothetical transmembrane protein</fullName>
    </submittedName>
</protein>